<dbReference type="GO" id="GO:0006508">
    <property type="term" value="P:proteolysis"/>
    <property type="evidence" value="ECO:0007669"/>
    <property type="project" value="UniProtKB-KW"/>
</dbReference>
<name>A0AAD5TW99_9FUNG</name>
<organism evidence="8 9">
    <name type="scientific">Clydaea vesicula</name>
    <dbReference type="NCBI Taxonomy" id="447962"/>
    <lineage>
        <taxon>Eukaryota</taxon>
        <taxon>Fungi</taxon>
        <taxon>Fungi incertae sedis</taxon>
        <taxon>Chytridiomycota</taxon>
        <taxon>Chytridiomycota incertae sedis</taxon>
        <taxon>Chytridiomycetes</taxon>
        <taxon>Lobulomycetales</taxon>
        <taxon>Lobulomycetaceae</taxon>
        <taxon>Clydaea</taxon>
    </lineage>
</organism>
<evidence type="ECO:0000256" key="1">
    <source>
        <dbReference type="ARBA" id="ARBA00011073"/>
    </source>
</evidence>
<evidence type="ECO:0000313" key="9">
    <source>
        <dbReference type="Proteomes" id="UP001211065"/>
    </source>
</evidence>
<evidence type="ECO:0000256" key="5">
    <source>
        <dbReference type="PROSITE-ProRule" id="PRU01240"/>
    </source>
</evidence>
<feature type="coiled-coil region" evidence="6">
    <location>
        <begin position="166"/>
        <end position="193"/>
    </location>
</feature>
<dbReference type="Proteomes" id="UP001211065">
    <property type="component" value="Unassembled WGS sequence"/>
</dbReference>
<dbReference type="GO" id="GO:0008240">
    <property type="term" value="F:tripeptidyl-peptidase activity"/>
    <property type="evidence" value="ECO:0007669"/>
    <property type="project" value="TreeGrafter"/>
</dbReference>
<keyword evidence="3" id="KW-0378">Hydrolase</keyword>
<feature type="non-terminal residue" evidence="8">
    <location>
        <position position="446"/>
    </location>
</feature>
<reference evidence="8" key="1">
    <citation type="submission" date="2020-05" db="EMBL/GenBank/DDBJ databases">
        <title>Phylogenomic resolution of chytrid fungi.</title>
        <authorList>
            <person name="Stajich J.E."/>
            <person name="Amses K."/>
            <person name="Simmons R."/>
            <person name="Seto K."/>
            <person name="Myers J."/>
            <person name="Bonds A."/>
            <person name="Quandt C.A."/>
            <person name="Barry K."/>
            <person name="Liu P."/>
            <person name="Grigoriev I."/>
            <person name="Longcore J.E."/>
            <person name="James T.Y."/>
        </authorList>
    </citation>
    <scope>NUCLEOTIDE SEQUENCE</scope>
    <source>
        <strain evidence="8">JEL0476</strain>
    </source>
</reference>
<evidence type="ECO:0000256" key="3">
    <source>
        <dbReference type="ARBA" id="ARBA00022801"/>
    </source>
</evidence>
<protein>
    <submittedName>
        <fullName evidence="8">Tripeptidyl-peptidase II Tpp2</fullName>
    </submittedName>
</protein>
<dbReference type="PANTHER" id="PTHR43806">
    <property type="entry name" value="PEPTIDASE S8"/>
    <property type="match status" value="1"/>
</dbReference>
<dbReference type="Pfam" id="PF00082">
    <property type="entry name" value="Peptidase_S8"/>
    <property type="match status" value="1"/>
</dbReference>
<comment type="caution">
    <text evidence="5">Lacks conserved residue(s) required for the propagation of feature annotation.</text>
</comment>
<gene>
    <name evidence="8" type="primary">TPP2</name>
    <name evidence="8" type="ORF">HK099_002040</name>
</gene>
<keyword evidence="4" id="KW-0720">Serine protease</keyword>
<dbReference type="PROSITE" id="PS51892">
    <property type="entry name" value="SUBTILASE"/>
    <property type="match status" value="1"/>
</dbReference>
<dbReference type="GO" id="GO:0004252">
    <property type="term" value="F:serine-type endopeptidase activity"/>
    <property type="evidence" value="ECO:0007669"/>
    <property type="project" value="InterPro"/>
</dbReference>
<dbReference type="PANTHER" id="PTHR43806:SF14">
    <property type="entry name" value="TRIPEPTIDYL-PEPTIDASE 2"/>
    <property type="match status" value="1"/>
</dbReference>
<comment type="caution">
    <text evidence="8">The sequence shown here is derived from an EMBL/GenBank/DDBJ whole genome shotgun (WGS) entry which is preliminary data.</text>
</comment>
<dbReference type="InterPro" id="IPR050131">
    <property type="entry name" value="Peptidase_S8_subtilisin-like"/>
</dbReference>
<keyword evidence="2" id="KW-0645">Protease</keyword>
<keyword evidence="6" id="KW-0175">Coiled coil</keyword>
<sequence length="446" mass="48020">MTIDLNTVFPVKGLLPKEETQVESFIKENPSWDGRNTIIAILDTGVDPGAAGLKITTTGKPKIIDIIDCTGSGDVSCKTIVKASTSLDEAGSEQLTLKGLSGKTLKIGNWKNPTGNFKLGLKSTSELYPRLFSSIEKNRKNKTEIENHKLYTVEQKKLTELELLPKPTEKKKLQDHENLKNELKARCEVLLEMIKNYKDPGYVMDCIVFHDGEKWRAAIDLKGSGDLTDATLFTNYADELQYASLCEDTLINFSVNIYDEGETLSIVTCEGCHGTHVAAIAAANFPDNPDVNGVAPGAQIVSLKIGDHRMEGMESGRGLIRALTELCRLKCDVANLSYGDPAHTVDVGSFNEILNNEVVNKTGCIFLTSAGNTGPALSTIGGPGANVESCISVGAYVNQDMMKSNYSLLQNSADQPFTFTSRGPSISGAVGTDIYAPGGATTSVPL</sequence>
<evidence type="ECO:0000256" key="2">
    <source>
        <dbReference type="ARBA" id="ARBA00022670"/>
    </source>
</evidence>
<evidence type="ECO:0000313" key="8">
    <source>
        <dbReference type="EMBL" id="KAJ3201977.1"/>
    </source>
</evidence>
<dbReference type="EMBL" id="JADGJW010001641">
    <property type="protein sequence ID" value="KAJ3201977.1"/>
    <property type="molecule type" value="Genomic_DNA"/>
</dbReference>
<evidence type="ECO:0000256" key="4">
    <source>
        <dbReference type="ARBA" id="ARBA00022825"/>
    </source>
</evidence>
<comment type="similarity">
    <text evidence="1 5">Belongs to the peptidase S8 family.</text>
</comment>
<dbReference type="PRINTS" id="PR00723">
    <property type="entry name" value="SUBTILISIN"/>
</dbReference>
<dbReference type="InterPro" id="IPR015500">
    <property type="entry name" value="Peptidase_S8_subtilisin-rel"/>
</dbReference>
<proteinExistence type="inferred from homology"/>
<dbReference type="GO" id="GO:0005829">
    <property type="term" value="C:cytosol"/>
    <property type="evidence" value="ECO:0007669"/>
    <property type="project" value="TreeGrafter"/>
</dbReference>
<dbReference type="AlphaFoldDB" id="A0AAD5TW99"/>
<dbReference type="SUPFAM" id="SSF52743">
    <property type="entry name" value="Subtilisin-like"/>
    <property type="match status" value="1"/>
</dbReference>
<evidence type="ECO:0000256" key="6">
    <source>
        <dbReference type="SAM" id="Coils"/>
    </source>
</evidence>
<dbReference type="Gene3D" id="3.40.50.200">
    <property type="entry name" value="Peptidase S8/S53 domain"/>
    <property type="match status" value="2"/>
</dbReference>
<feature type="domain" description="Peptidase S8/S53" evidence="7">
    <location>
        <begin position="34"/>
        <end position="440"/>
    </location>
</feature>
<dbReference type="InterPro" id="IPR000209">
    <property type="entry name" value="Peptidase_S8/S53_dom"/>
</dbReference>
<evidence type="ECO:0000259" key="7">
    <source>
        <dbReference type="Pfam" id="PF00082"/>
    </source>
</evidence>
<dbReference type="InterPro" id="IPR036852">
    <property type="entry name" value="Peptidase_S8/S53_dom_sf"/>
</dbReference>
<dbReference type="Gene3D" id="2.20.25.690">
    <property type="match status" value="1"/>
</dbReference>
<accession>A0AAD5TW99</accession>
<keyword evidence="9" id="KW-1185">Reference proteome</keyword>